<keyword evidence="9 16" id="KW-0663">Pyridoxal phosphate</keyword>
<dbReference type="InterPro" id="IPR005786">
    <property type="entry name" value="B_amino_transII"/>
</dbReference>
<comment type="pathway">
    <text evidence="2 18">Amino-acid biosynthesis; L-isoleucine biosynthesis; L-isoleucine from 2-oxobutanoate: step 4/4.</text>
</comment>
<evidence type="ECO:0000256" key="16">
    <source>
        <dbReference type="RuleBase" id="RU004516"/>
    </source>
</evidence>
<keyword evidence="20" id="KW-1185">Reference proteome</keyword>
<dbReference type="GO" id="GO:0009099">
    <property type="term" value="P:L-valine biosynthetic process"/>
    <property type="evidence" value="ECO:0007669"/>
    <property type="project" value="UniProtKB-UniPathway"/>
</dbReference>
<dbReference type="SUPFAM" id="SSF56752">
    <property type="entry name" value="D-aminoacid aminotransferase-like PLP-dependent enzymes"/>
    <property type="match status" value="1"/>
</dbReference>
<dbReference type="UniPathway" id="UPA00048">
    <property type="reaction ID" value="UER00073"/>
</dbReference>
<dbReference type="Gene3D" id="3.30.470.10">
    <property type="match status" value="1"/>
</dbReference>
<evidence type="ECO:0000256" key="10">
    <source>
        <dbReference type="ARBA" id="ARBA00023304"/>
    </source>
</evidence>
<dbReference type="UniPathway" id="UPA00047">
    <property type="reaction ID" value="UER00058"/>
</dbReference>
<evidence type="ECO:0000256" key="15">
    <source>
        <dbReference type="RuleBase" id="RU004106"/>
    </source>
</evidence>
<evidence type="ECO:0000313" key="20">
    <source>
        <dbReference type="Proteomes" id="UP000553776"/>
    </source>
</evidence>
<comment type="pathway">
    <text evidence="3 18">Amino-acid biosynthesis; L-valine biosynthesis; L-valine from pyruvate: step 4/4.</text>
</comment>
<accession>A0A841TYZ2</accession>
<dbReference type="PIRSF" id="PIRSF006468">
    <property type="entry name" value="BCAT1"/>
    <property type="match status" value="1"/>
</dbReference>
<dbReference type="InterPro" id="IPR001544">
    <property type="entry name" value="Aminotrans_IV"/>
</dbReference>
<dbReference type="NCBIfam" id="NF009897">
    <property type="entry name" value="PRK13357.1"/>
    <property type="match status" value="1"/>
</dbReference>
<dbReference type="GO" id="GO:0009098">
    <property type="term" value="P:L-leucine biosynthetic process"/>
    <property type="evidence" value="ECO:0007669"/>
    <property type="project" value="UniProtKB-UniPathway"/>
</dbReference>
<feature type="modified residue" description="N6-(pyridoxal phosphate)lysine" evidence="14">
    <location>
        <position position="197"/>
    </location>
</feature>
<gene>
    <name evidence="19" type="ORF">H7B90_20425</name>
</gene>
<dbReference type="AlphaFoldDB" id="A0A841TYZ2"/>
<comment type="catalytic activity">
    <reaction evidence="12 17">
        <text>L-isoleucine + 2-oxoglutarate = (S)-3-methyl-2-oxopentanoate + L-glutamate</text>
        <dbReference type="Rhea" id="RHEA:24801"/>
        <dbReference type="ChEBI" id="CHEBI:16810"/>
        <dbReference type="ChEBI" id="CHEBI:29985"/>
        <dbReference type="ChEBI" id="CHEBI:35146"/>
        <dbReference type="ChEBI" id="CHEBI:58045"/>
        <dbReference type="EC" id="2.6.1.42"/>
    </reaction>
</comment>
<keyword evidence="8 17" id="KW-0808">Transferase</keyword>
<dbReference type="PANTHER" id="PTHR11825:SF44">
    <property type="entry name" value="BRANCHED-CHAIN-AMINO-ACID AMINOTRANSFERASE"/>
    <property type="match status" value="1"/>
</dbReference>
<dbReference type="GO" id="GO:0004084">
    <property type="term" value="F:branched-chain-amino-acid transaminase activity"/>
    <property type="evidence" value="ECO:0007669"/>
    <property type="project" value="UniProtKB-EC"/>
</dbReference>
<reference evidence="19 20" key="1">
    <citation type="submission" date="2020-08" db="EMBL/GenBank/DDBJ databases">
        <title>Cohnella phylogeny.</title>
        <authorList>
            <person name="Dunlap C."/>
        </authorList>
    </citation>
    <scope>NUCLEOTIDE SEQUENCE [LARGE SCALE GENOMIC DNA]</scope>
    <source>
        <strain evidence="19 20">DSM 25239</strain>
    </source>
</reference>
<dbReference type="PANTHER" id="PTHR11825">
    <property type="entry name" value="SUBGROUP IIII AMINOTRANSFERASE"/>
    <property type="match status" value="1"/>
</dbReference>
<evidence type="ECO:0000256" key="11">
    <source>
        <dbReference type="ARBA" id="ARBA00048212"/>
    </source>
</evidence>
<dbReference type="InterPro" id="IPR043131">
    <property type="entry name" value="BCAT-like_N"/>
</dbReference>
<evidence type="ECO:0000256" key="9">
    <source>
        <dbReference type="ARBA" id="ARBA00022898"/>
    </source>
</evidence>
<dbReference type="CDD" id="cd01557">
    <property type="entry name" value="BCAT_beta_family"/>
    <property type="match status" value="1"/>
</dbReference>
<dbReference type="EC" id="2.6.1.42" evidence="17"/>
<evidence type="ECO:0000256" key="7">
    <source>
        <dbReference type="ARBA" id="ARBA00022605"/>
    </source>
</evidence>
<dbReference type="InterPro" id="IPR033939">
    <property type="entry name" value="BCAT_family"/>
</dbReference>
<dbReference type="Pfam" id="PF01063">
    <property type="entry name" value="Aminotran_4"/>
    <property type="match status" value="1"/>
</dbReference>
<evidence type="ECO:0000256" key="1">
    <source>
        <dbReference type="ARBA" id="ARBA00001933"/>
    </source>
</evidence>
<comment type="pathway">
    <text evidence="4 18">Amino-acid biosynthesis; L-leucine biosynthesis; L-leucine from 3-methyl-2-oxobutanoate: step 4/4.</text>
</comment>
<sequence>MGAYEIEIERTSSPKEKPQGEALGFGRFFTDHMFLMDYDAGEGWHHPRIVPYGPIALDPAAKAFHYAQTAFEGLKAYRTDEGRILLFRPRSNLARLNRSNERLSIPPIDEELALRALKELVRLDRDWVPSEPGTSLYIRPFIIATEPALGVSPSRQYRFVVILSPVGAYYAQGIRPVSIHVEPDYVRAVRGGLGAAKTGGNYASGLRAQEGAAEAGHAQVLWLDGVHRRYIEEVGSMNVFFRIGDAAVTPALGGSILAGVTRDSAIRLLRSWDVPVEERAISIDEIVEAHESGGLKEAFGTGTAAVVSPIGELHWRGERRVVGGGETGELCRRIYGSLTAIQYGRAPDPFGWTEPLDGQP</sequence>
<proteinExistence type="inferred from homology"/>
<comment type="catalytic activity">
    <reaction evidence="13 17">
        <text>L-leucine + 2-oxoglutarate = 4-methyl-2-oxopentanoate + L-glutamate</text>
        <dbReference type="Rhea" id="RHEA:18321"/>
        <dbReference type="ChEBI" id="CHEBI:16810"/>
        <dbReference type="ChEBI" id="CHEBI:17865"/>
        <dbReference type="ChEBI" id="CHEBI:29985"/>
        <dbReference type="ChEBI" id="CHEBI:57427"/>
        <dbReference type="EC" id="2.6.1.42"/>
    </reaction>
</comment>
<dbReference type="Proteomes" id="UP000553776">
    <property type="component" value="Unassembled WGS sequence"/>
</dbReference>
<dbReference type="Gene3D" id="3.20.10.10">
    <property type="entry name" value="D-amino Acid Aminotransferase, subunit A, domain 2"/>
    <property type="match status" value="1"/>
</dbReference>
<dbReference type="InterPro" id="IPR018300">
    <property type="entry name" value="Aminotrans_IV_CS"/>
</dbReference>
<protein>
    <recommendedName>
        <fullName evidence="17">Branched-chain-amino-acid aminotransferase</fullName>
        <ecNumber evidence="17">2.6.1.42</ecNumber>
    </recommendedName>
</protein>
<evidence type="ECO:0000256" key="5">
    <source>
        <dbReference type="ARBA" id="ARBA00009320"/>
    </source>
</evidence>
<evidence type="ECO:0000313" key="19">
    <source>
        <dbReference type="EMBL" id="MBB6693767.1"/>
    </source>
</evidence>
<dbReference type="NCBIfam" id="TIGR01123">
    <property type="entry name" value="ilvE_II"/>
    <property type="match status" value="1"/>
</dbReference>
<evidence type="ECO:0000256" key="3">
    <source>
        <dbReference type="ARBA" id="ARBA00004931"/>
    </source>
</evidence>
<comment type="similarity">
    <text evidence="5 15">Belongs to the class-IV pyridoxal-phosphate-dependent aminotransferase family.</text>
</comment>
<organism evidence="19 20">
    <name type="scientific">Cohnella xylanilytica</name>
    <dbReference type="NCBI Taxonomy" id="557555"/>
    <lineage>
        <taxon>Bacteria</taxon>
        <taxon>Bacillati</taxon>
        <taxon>Bacillota</taxon>
        <taxon>Bacilli</taxon>
        <taxon>Bacillales</taxon>
        <taxon>Paenibacillaceae</taxon>
        <taxon>Cohnella</taxon>
    </lineage>
</organism>
<evidence type="ECO:0000256" key="12">
    <source>
        <dbReference type="ARBA" id="ARBA00048798"/>
    </source>
</evidence>
<name>A0A841TYZ2_9BACL</name>
<evidence type="ECO:0000256" key="4">
    <source>
        <dbReference type="ARBA" id="ARBA00005072"/>
    </source>
</evidence>
<keyword evidence="10 17" id="KW-0100">Branched-chain amino acid biosynthesis</keyword>
<evidence type="ECO:0000256" key="18">
    <source>
        <dbReference type="RuleBase" id="RU004519"/>
    </source>
</evidence>
<keyword evidence="7 17" id="KW-0028">Amino-acid biosynthesis</keyword>
<comment type="cofactor">
    <cofactor evidence="1 16">
        <name>pyridoxal 5'-phosphate</name>
        <dbReference type="ChEBI" id="CHEBI:597326"/>
    </cofactor>
</comment>
<evidence type="ECO:0000256" key="13">
    <source>
        <dbReference type="ARBA" id="ARBA00049229"/>
    </source>
</evidence>
<evidence type="ECO:0000256" key="8">
    <source>
        <dbReference type="ARBA" id="ARBA00022679"/>
    </source>
</evidence>
<keyword evidence="6 17" id="KW-0032">Aminotransferase</keyword>
<dbReference type="GO" id="GO:0009097">
    <property type="term" value="P:isoleucine biosynthetic process"/>
    <property type="evidence" value="ECO:0007669"/>
    <property type="project" value="UniProtKB-UniPathway"/>
</dbReference>
<dbReference type="EMBL" id="JACJVR010000079">
    <property type="protein sequence ID" value="MBB6693767.1"/>
    <property type="molecule type" value="Genomic_DNA"/>
</dbReference>
<dbReference type="PROSITE" id="PS00770">
    <property type="entry name" value="AA_TRANSFER_CLASS_4"/>
    <property type="match status" value="1"/>
</dbReference>
<dbReference type="UniPathway" id="UPA00049">
    <property type="reaction ID" value="UER00062"/>
</dbReference>
<dbReference type="InterPro" id="IPR043132">
    <property type="entry name" value="BCAT-like_C"/>
</dbReference>
<comment type="catalytic activity">
    <reaction evidence="11 17">
        <text>L-valine + 2-oxoglutarate = 3-methyl-2-oxobutanoate + L-glutamate</text>
        <dbReference type="Rhea" id="RHEA:24813"/>
        <dbReference type="ChEBI" id="CHEBI:11851"/>
        <dbReference type="ChEBI" id="CHEBI:16810"/>
        <dbReference type="ChEBI" id="CHEBI:29985"/>
        <dbReference type="ChEBI" id="CHEBI:57762"/>
        <dbReference type="EC" id="2.6.1.42"/>
    </reaction>
</comment>
<evidence type="ECO:0000256" key="14">
    <source>
        <dbReference type="PIRSR" id="PIRSR006468-1"/>
    </source>
</evidence>
<dbReference type="InterPro" id="IPR036038">
    <property type="entry name" value="Aminotransferase-like"/>
</dbReference>
<evidence type="ECO:0000256" key="17">
    <source>
        <dbReference type="RuleBase" id="RU004517"/>
    </source>
</evidence>
<evidence type="ECO:0000256" key="6">
    <source>
        <dbReference type="ARBA" id="ARBA00022576"/>
    </source>
</evidence>
<comment type="caution">
    <text evidence="19">The sequence shown here is derived from an EMBL/GenBank/DDBJ whole genome shotgun (WGS) entry which is preliminary data.</text>
</comment>
<evidence type="ECO:0000256" key="2">
    <source>
        <dbReference type="ARBA" id="ARBA00004824"/>
    </source>
</evidence>